<reference evidence="1 2" key="1">
    <citation type="submission" date="2016-04" db="EMBL/GenBank/DDBJ databases">
        <title>ATOL: Assembling a taxonomically balanced genome-scale reconstruction of the evolutionary history of the Enterobacteriaceae.</title>
        <authorList>
            <person name="Plunkett G.III."/>
            <person name="Neeno-Eckwall E.C."/>
            <person name="Glasner J.D."/>
            <person name="Perna N.T."/>
        </authorList>
    </citation>
    <scope>NUCLEOTIDE SEQUENCE [LARGE SCALE GENOMIC DNA]</scope>
    <source>
        <strain evidence="1 2">ATCC 12841</strain>
    </source>
</reference>
<evidence type="ECO:0000313" key="1">
    <source>
        <dbReference type="EMBL" id="OAT60794.1"/>
    </source>
</evidence>
<sequence>MSEQNNGLQMAVNNLATEMRRANYLNSIGIGGGNTKRPTLYHEFGYPRTITFNDFYNMYRRNAAGFAVVHRLLDGCWQDYPIIVDGDEAQEAEKNKRLGKERYQIYEEVVAKGEGRRSP</sequence>
<dbReference type="AlphaFoldDB" id="A0AA91EHC8"/>
<evidence type="ECO:0000313" key="2">
    <source>
        <dbReference type="Proteomes" id="UP000078431"/>
    </source>
</evidence>
<keyword evidence="2" id="KW-1185">Reference proteome</keyword>
<dbReference type="Proteomes" id="UP000078431">
    <property type="component" value="Unassembled WGS sequence"/>
</dbReference>
<name>A0AA91EHC8_9GAMM</name>
<protein>
    <submittedName>
        <fullName evidence="1">Uncharacterized protein</fullName>
    </submittedName>
</protein>
<comment type="caution">
    <text evidence="1">The sequence shown here is derived from an EMBL/GenBank/DDBJ whole genome shotgun (WGS) entry which is preliminary data.</text>
</comment>
<gene>
    <name evidence="1" type="ORF">M993_00468</name>
</gene>
<dbReference type="EMBL" id="LXEX01000006">
    <property type="protein sequence ID" value="OAT60794.1"/>
    <property type="molecule type" value="Genomic_DNA"/>
</dbReference>
<organism evidence="1 2">
    <name type="scientific">Obesumbacterium proteus ATCC 12841</name>
    <dbReference type="NCBI Taxonomy" id="1354268"/>
    <lineage>
        <taxon>Bacteria</taxon>
        <taxon>Pseudomonadati</taxon>
        <taxon>Pseudomonadota</taxon>
        <taxon>Gammaproteobacteria</taxon>
        <taxon>Enterobacterales</taxon>
        <taxon>Hafniaceae</taxon>
        <taxon>Obesumbacterium</taxon>
    </lineage>
</organism>
<accession>A0AA91EHC8</accession>
<proteinExistence type="predicted"/>